<comment type="caution">
    <text evidence="2">The sequence shown here is derived from an EMBL/GenBank/DDBJ whole genome shotgun (WGS) entry which is preliminary data.</text>
</comment>
<sequence length="92" mass="9987">MTDTDWTTPAYAIRRVGDGWTVYHWATLEPARVHGTAQVGLSREVAGAIAEFLNDEAGRVGAMPRHRVAAPGGARGPAHRPAPRRRRAFTVS</sequence>
<dbReference type="RefSeq" id="WP_150999727.1">
    <property type="nucleotide sequence ID" value="NZ_BPQY01000208.1"/>
</dbReference>
<feature type="region of interest" description="Disordered" evidence="1">
    <location>
        <begin position="67"/>
        <end position="92"/>
    </location>
</feature>
<reference evidence="2 3" key="1">
    <citation type="submission" date="2019-09" db="EMBL/GenBank/DDBJ databases">
        <title>YIM 48816 draft genome.</title>
        <authorList>
            <person name="Jiang L."/>
        </authorList>
    </citation>
    <scope>NUCLEOTIDE SEQUENCE [LARGE SCALE GENOMIC DNA]</scope>
    <source>
        <strain evidence="2 3">YIM 48816</strain>
    </source>
</reference>
<dbReference type="OrthoDB" id="8004062at2"/>
<dbReference type="Proteomes" id="UP000474159">
    <property type="component" value="Unassembled WGS sequence"/>
</dbReference>
<accession>A0A6L3T1T8</accession>
<keyword evidence="3" id="KW-1185">Reference proteome</keyword>
<name>A0A6L3T1T8_9HYPH</name>
<organism evidence="2 3">
    <name type="scientific">Methylobacterium soli</name>
    <dbReference type="NCBI Taxonomy" id="553447"/>
    <lineage>
        <taxon>Bacteria</taxon>
        <taxon>Pseudomonadati</taxon>
        <taxon>Pseudomonadota</taxon>
        <taxon>Alphaproteobacteria</taxon>
        <taxon>Hyphomicrobiales</taxon>
        <taxon>Methylobacteriaceae</taxon>
        <taxon>Methylobacterium</taxon>
    </lineage>
</organism>
<feature type="compositionally biased region" description="Basic residues" evidence="1">
    <location>
        <begin position="77"/>
        <end position="92"/>
    </location>
</feature>
<proteinExistence type="predicted"/>
<evidence type="ECO:0000313" key="2">
    <source>
        <dbReference type="EMBL" id="KAB1079933.1"/>
    </source>
</evidence>
<evidence type="ECO:0000313" key="3">
    <source>
        <dbReference type="Proteomes" id="UP000474159"/>
    </source>
</evidence>
<evidence type="ECO:0000256" key="1">
    <source>
        <dbReference type="SAM" id="MobiDB-lite"/>
    </source>
</evidence>
<protein>
    <submittedName>
        <fullName evidence="2">Uncharacterized protein</fullName>
    </submittedName>
</protein>
<dbReference type="AlphaFoldDB" id="A0A6L3T1T8"/>
<dbReference type="EMBL" id="VZZK01000007">
    <property type="protein sequence ID" value="KAB1079933.1"/>
    <property type="molecule type" value="Genomic_DNA"/>
</dbReference>
<gene>
    <name evidence="2" type="ORF">F6X53_09300</name>
</gene>